<dbReference type="PANTHER" id="PTHR24366">
    <property type="entry name" value="IG(IMMUNOGLOBULIN) AND LRR(LEUCINE RICH REPEAT) DOMAINS"/>
    <property type="match status" value="1"/>
</dbReference>
<dbReference type="Pfam" id="PF13855">
    <property type="entry name" value="LRR_8"/>
    <property type="match status" value="3"/>
</dbReference>
<dbReference type="PROSITE" id="PS51450">
    <property type="entry name" value="LRR"/>
    <property type="match status" value="3"/>
</dbReference>
<dbReference type="SMART" id="SM00369">
    <property type="entry name" value="LRR_TYP"/>
    <property type="match status" value="10"/>
</dbReference>
<dbReference type="SUPFAM" id="SSF52058">
    <property type="entry name" value="L domain-like"/>
    <property type="match status" value="1"/>
</dbReference>
<dbReference type="InterPro" id="IPR001611">
    <property type="entry name" value="Leu-rich_rpt"/>
</dbReference>
<organism evidence="3 4">
    <name type="scientific">Mycetomoellerius zeteki</name>
    <dbReference type="NCBI Taxonomy" id="64791"/>
    <lineage>
        <taxon>Eukaryota</taxon>
        <taxon>Metazoa</taxon>
        <taxon>Ecdysozoa</taxon>
        <taxon>Arthropoda</taxon>
        <taxon>Hexapoda</taxon>
        <taxon>Insecta</taxon>
        <taxon>Pterygota</taxon>
        <taxon>Neoptera</taxon>
        <taxon>Endopterygota</taxon>
        <taxon>Hymenoptera</taxon>
        <taxon>Apocrita</taxon>
        <taxon>Aculeata</taxon>
        <taxon>Formicoidea</taxon>
        <taxon>Formicidae</taxon>
        <taxon>Myrmicinae</taxon>
        <taxon>Mycetomoellerius</taxon>
    </lineage>
</organism>
<dbReference type="SMART" id="SM00365">
    <property type="entry name" value="LRR_SD22"/>
    <property type="match status" value="3"/>
</dbReference>
<dbReference type="PRINTS" id="PR00019">
    <property type="entry name" value="LEURICHRPT"/>
</dbReference>
<keyword evidence="1" id="KW-0433">Leucine-rich repeat</keyword>
<dbReference type="AlphaFoldDB" id="A0A151WUD5"/>
<sequence length="568" mass="64841">MFKIMRMRPCAMKDNGRLENHILSLMHFVPSMMCRLVRTVRDMTDLSSKIYCAIVFLLLCKTNTYSFVSHMCTASMRISTDMEYSSTPALSEESMSIFEEMKNRLSTFERRLRAVEHPVWRISLKEEDWEVCAEGPCKCVPEMKSVSCWRYNLLDLPPTQLVPSDVLRLDLGSNRLSALHRDTFKNMTQLYHLDLSSNLVEHLAPSLFLPLHGIANVRLSNNLLKEMQRNQFYELRNLRILDLSSNKLRTLPEDLFLSNSHLVLLDLSFNRISLLPPGAFHGLGNLDELLLGENRLAGLPVSIFRDTINLRRLALEENRLKELPNGIFKDLTSLKELNMRNNRLTELPKGLLLTLTQLEILEISSNRISRIDAKALHGMPALRELRIGHNHIKYLPPGLFNNSISLERLILYGNRIEILVRGVFRGLQLESNDLSFLPAGSMDAISTIQQVRLSQNPWHCDCRASYVASWLRKRFASFANLTNPLQIQRVLIMTGNWSIWEFGAGATCRGPGILGGQSLLRLTFHELCEGQWASMKGIIPRLPLDVIAPSITPQVTRKDTILVRITLD</sequence>
<keyword evidence="4" id="KW-1185">Reference proteome</keyword>
<evidence type="ECO:0000256" key="1">
    <source>
        <dbReference type="ARBA" id="ARBA00022614"/>
    </source>
</evidence>
<dbReference type="STRING" id="64791.A0A151WUD5"/>
<evidence type="ECO:0000313" key="3">
    <source>
        <dbReference type="EMBL" id="KYQ51463.1"/>
    </source>
</evidence>
<dbReference type="InterPro" id="IPR003591">
    <property type="entry name" value="Leu-rich_rpt_typical-subtyp"/>
</dbReference>
<dbReference type="FunFam" id="3.80.10.10:FF:001164">
    <property type="entry name" value="GH01279p"/>
    <property type="match status" value="1"/>
</dbReference>
<reference evidence="3 4" key="1">
    <citation type="submission" date="2015-09" db="EMBL/GenBank/DDBJ databases">
        <title>Trachymyrmex zeteki WGS genome.</title>
        <authorList>
            <person name="Nygaard S."/>
            <person name="Hu H."/>
            <person name="Boomsma J."/>
            <person name="Zhang G."/>
        </authorList>
    </citation>
    <scope>NUCLEOTIDE SEQUENCE [LARGE SCALE GENOMIC DNA]</scope>
    <source>
        <strain evidence="3">Tzet28-1</strain>
        <tissue evidence="3">Whole body</tissue>
    </source>
</reference>
<name>A0A151WUD5_9HYME</name>
<keyword evidence="2" id="KW-0677">Repeat</keyword>
<dbReference type="Proteomes" id="UP000075809">
    <property type="component" value="Unassembled WGS sequence"/>
</dbReference>
<protein>
    <submittedName>
        <fullName evidence="3">Leucine-rich repeat-containing protein 15</fullName>
    </submittedName>
</protein>
<evidence type="ECO:0000313" key="4">
    <source>
        <dbReference type="Proteomes" id="UP000075809"/>
    </source>
</evidence>
<dbReference type="InterPro" id="IPR032675">
    <property type="entry name" value="LRR_dom_sf"/>
</dbReference>
<accession>A0A151WUD5</accession>
<dbReference type="Gene3D" id="3.80.10.10">
    <property type="entry name" value="Ribonuclease Inhibitor"/>
    <property type="match status" value="2"/>
</dbReference>
<dbReference type="EMBL" id="KQ982736">
    <property type="protein sequence ID" value="KYQ51463.1"/>
    <property type="molecule type" value="Genomic_DNA"/>
</dbReference>
<proteinExistence type="predicted"/>
<evidence type="ECO:0000256" key="2">
    <source>
        <dbReference type="ARBA" id="ARBA00022737"/>
    </source>
</evidence>
<dbReference type="PANTHER" id="PTHR24366:SF171">
    <property type="entry name" value="LEUCINE RICH REPEAT NEURONAL 4"/>
    <property type="match status" value="1"/>
</dbReference>
<gene>
    <name evidence="3" type="ORF">ALC60_09461</name>
</gene>
<dbReference type="SMART" id="SM00364">
    <property type="entry name" value="LRR_BAC"/>
    <property type="match status" value="4"/>
</dbReference>